<proteinExistence type="predicted"/>
<dbReference type="EMBL" id="QXGE01004945">
    <property type="protein sequence ID" value="KAE9268987.1"/>
    <property type="molecule type" value="Genomic_DNA"/>
</dbReference>
<dbReference type="AlphaFoldDB" id="A0A6A4BA37"/>
<evidence type="ECO:0000313" key="5">
    <source>
        <dbReference type="Proteomes" id="UP000488956"/>
    </source>
</evidence>
<dbReference type="Proteomes" id="UP000437068">
    <property type="component" value="Unassembled WGS sequence"/>
</dbReference>
<evidence type="ECO:0008006" key="6">
    <source>
        <dbReference type="Google" id="ProtNLM"/>
    </source>
</evidence>
<feature type="chain" id="PRO_5036381113" description="Secreted protein" evidence="1">
    <location>
        <begin position="21"/>
        <end position="82"/>
    </location>
</feature>
<organism evidence="3 4">
    <name type="scientific">Phytophthora fragariae</name>
    <dbReference type="NCBI Taxonomy" id="53985"/>
    <lineage>
        <taxon>Eukaryota</taxon>
        <taxon>Sar</taxon>
        <taxon>Stramenopiles</taxon>
        <taxon>Oomycota</taxon>
        <taxon>Peronosporomycetes</taxon>
        <taxon>Peronosporales</taxon>
        <taxon>Peronosporaceae</taxon>
        <taxon>Phytophthora</taxon>
    </lineage>
</organism>
<evidence type="ECO:0000313" key="2">
    <source>
        <dbReference type="EMBL" id="KAE9062348.1"/>
    </source>
</evidence>
<evidence type="ECO:0000313" key="4">
    <source>
        <dbReference type="Proteomes" id="UP000437068"/>
    </source>
</evidence>
<reference evidence="3 4" key="1">
    <citation type="submission" date="2018-08" db="EMBL/GenBank/DDBJ databases">
        <title>Genomic investigation of the strawberry pathogen Phytophthora fragariae indicates pathogenicity is determined by transcriptional variation in three key races.</title>
        <authorList>
            <person name="Adams T.M."/>
            <person name="Armitage A.D."/>
            <person name="Sobczyk M.K."/>
            <person name="Bates H.J."/>
            <person name="Dunwell J.M."/>
            <person name="Nellist C.F."/>
            <person name="Harrison R.J."/>
        </authorList>
    </citation>
    <scope>NUCLEOTIDE SEQUENCE [LARGE SCALE GENOMIC DNA]</scope>
    <source>
        <strain evidence="3 4">A4</strain>
        <strain evidence="2 5">ONT-3</strain>
    </source>
</reference>
<evidence type="ECO:0000313" key="3">
    <source>
        <dbReference type="EMBL" id="KAE9268987.1"/>
    </source>
</evidence>
<feature type="signal peptide" evidence="1">
    <location>
        <begin position="1"/>
        <end position="20"/>
    </location>
</feature>
<name>A0A6A4BA37_9STRA</name>
<gene>
    <name evidence="3" type="ORF">PF001_g29424</name>
    <name evidence="2" type="ORF">PF010_g29440</name>
</gene>
<dbReference type="Proteomes" id="UP000488956">
    <property type="component" value="Unassembled WGS sequence"/>
</dbReference>
<evidence type="ECO:0000256" key="1">
    <source>
        <dbReference type="SAM" id="SignalP"/>
    </source>
</evidence>
<protein>
    <recommendedName>
        <fullName evidence="6">Secreted protein</fullName>
    </recommendedName>
</protein>
<keyword evidence="1" id="KW-0732">Signal</keyword>
<accession>A0A6A4BA37</accession>
<dbReference type="EMBL" id="QXFX01004917">
    <property type="protein sequence ID" value="KAE9062348.1"/>
    <property type="molecule type" value="Genomic_DNA"/>
</dbReference>
<comment type="caution">
    <text evidence="3">The sequence shown here is derived from an EMBL/GenBank/DDBJ whole genome shotgun (WGS) entry which is preliminary data.</text>
</comment>
<sequence length="82" mass="9143">MHALHRILHILLHSIKYSFSSSGCSFFSLCATVRDTGPIPVGYFRTDFVSKKSCTDLVQPADHLLSKCIDSVQIRGATFKLK</sequence>